<dbReference type="EMBL" id="DVFW01000026">
    <property type="protein sequence ID" value="HIQ80720.1"/>
    <property type="molecule type" value="Genomic_DNA"/>
</dbReference>
<protein>
    <submittedName>
        <fullName evidence="1">Uncharacterized protein</fullName>
    </submittedName>
</protein>
<dbReference type="Proteomes" id="UP000886787">
    <property type="component" value="Unassembled WGS sequence"/>
</dbReference>
<comment type="caution">
    <text evidence="1">The sequence shown here is derived from an EMBL/GenBank/DDBJ whole genome shotgun (WGS) entry which is preliminary data.</text>
</comment>
<sequence>MKSEKPQVEFFVPLSRFSFCRFIAQWHYRKPNQFKHLSALCCKAA</sequence>
<evidence type="ECO:0000313" key="2">
    <source>
        <dbReference type="Proteomes" id="UP000886787"/>
    </source>
</evidence>
<name>A0A9D1CVR1_9FIRM</name>
<reference evidence="1" key="2">
    <citation type="journal article" date="2021" name="PeerJ">
        <title>Extensive microbial diversity within the chicken gut microbiome revealed by metagenomics and culture.</title>
        <authorList>
            <person name="Gilroy R."/>
            <person name="Ravi A."/>
            <person name="Getino M."/>
            <person name="Pursley I."/>
            <person name="Horton D.L."/>
            <person name="Alikhan N.F."/>
            <person name="Baker D."/>
            <person name="Gharbi K."/>
            <person name="Hall N."/>
            <person name="Watson M."/>
            <person name="Adriaenssens E.M."/>
            <person name="Foster-Nyarko E."/>
            <person name="Jarju S."/>
            <person name="Secka A."/>
            <person name="Antonio M."/>
            <person name="Oren A."/>
            <person name="Chaudhuri R.R."/>
            <person name="La Ragione R."/>
            <person name="Hildebrand F."/>
            <person name="Pallen M.J."/>
        </authorList>
    </citation>
    <scope>NUCLEOTIDE SEQUENCE</scope>
    <source>
        <strain evidence="1">ChiSjej1B19-3389</strain>
    </source>
</reference>
<gene>
    <name evidence="1" type="ORF">IAD32_05470</name>
</gene>
<dbReference type="AlphaFoldDB" id="A0A9D1CVR1"/>
<accession>A0A9D1CVR1</accession>
<organism evidence="1 2">
    <name type="scientific">Candidatus Scatavimonas merdigallinarum</name>
    <dbReference type="NCBI Taxonomy" id="2840914"/>
    <lineage>
        <taxon>Bacteria</taxon>
        <taxon>Bacillati</taxon>
        <taxon>Bacillota</taxon>
        <taxon>Clostridia</taxon>
        <taxon>Eubacteriales</taxon>
        <taxon>Oscillospiraceae</taxon>
        <taxon>Oscillospiraceae incertae sedis</taxon>
        <taxon>Candidatus Scatavimonas</taxon>
    </lineage>
</organism>
<evidence type="ECO:0000313" key="1">
    <source>
        <dbReference type="EMBL" id="HIQ80720.1"/>
    </source>
</evidence>
<reference evidence="1" key="1">
    <citation type="submission" date="2020-10" db="EMBL/GenBank/DDBJ databases">
        <authorList>
            <person name="Gilroy R."/>
        </authorList>
    </citation>
    <scope>NUCLEOTIDE SEQUENCE</scope>
    <source>
        <strain evidence="1">ChiSjej1B19-3389</strain>
    </source>
</reference>
<proteinExistence type="predicted"/>